<dbReference type="Pfam" id="PF02036">
    <property type="entry name" value="SCP2"/>
    <property type="match status" value="1"/>
</dbReference>
<comment type="similarity">
    <text evidence="1">Belongs to the UbiJ family.</text>
</comment>
<dbReference type="UniPathway" id="UPA00232"/>
<sequence length="205" mass="22029">MTEYRSLPTPALGAVEIALARYLGSDARALERCAALAGCALELRLSDLGLRLVFVAEDHGMQVCAAPPEAADVTLTGASTVFGRLLFSGGREGLMGAGLRIEGDVGVAQRFADLFSAVDFDITDIVDARFGPVPAYVLGRGLASARALVARAAREVPEQAAEYLREESRDVVGRWEHDVFAGEVETLRDDVDRLGARLRRLRGTR</sequence>
<evidence type="ECO:0000259" key="2">
    <source>
        <dbReference type="Pfam" id="PF02036"/>
    </source>
</evidence>
<dbReference type="InterPro" id="IPR036527">
    <property type="entry name" value="SCP2_sterol-bd_dom_sf"/>
</dbReference>
<dbReference type="HAMAP" id="MF_02215">
    <property type="entry name" value="UbiJ"/>
    <property type="match status" value="1"/>
</dbReference>
<feature type="domain" description="SCP2" evidence="2">
    <location>
        <begin position="22"/>
        <end position="115"/>
    </location>
</feature>
<evidence type="ECO:0000313" key="3">
    <source>
        <dbReference type="EMBL" id="ROO31390.1"/>
    </source>
</evidence>
<organism evidence="3 4">
    <name type="scientific">Salinisphaera orenii YIM 95161</name>
    <dbReference type="NCBI Taxonomy" id="1051139"/>
    <lineage>
        <taxon>Bacteria</taxon>
        <taxon>Pseudomonadati</taxon>
        <taxon>Pseudomonadota</taxon>
        <taxon>Gammaproteobacteria</taxon>
        <taxon>Salinisphaerales</taxon>
        <taxon>Salinisphaeraceae</taxon>
        <taxon>Salinisphaera</taxon>
    </lineage>
</organism>
<accession>A0A423Q068</accession>
<evidence type="ECO:0000256" key="1">
    <source>
        <dbReference type="HAMAP-Rule" id="MF_02215"/>
    </source>
</evidence>
<proteinExistence type="inferred from homology"/>
<name>A0A423Q068_9GAMM</name>
<dbReference type="GO" id="GO:0006744">
    <property type="term" value="P:ubiquinone biosynthetic process"/>
    <property type="evidence" value="ECO:0007669"/>
    <property type="project" value="UniProtKB-UniRule"/>
</dbReference>
<dbReference type="PANTHER" id="PTHR38693">
    <property type="entry name" value="UBIQUINONE BIOSYNTHESIS PROTEIN UBIJ"/>
    <property type="match status" value="1"/>
</dbReference>
<gene>
    <name evidence="1" type="primary">ubiJ</name>
    <name evidence="3" type="ORF">SAHL_06565</name>
</gene>
<comment type="pathway">
    <text evidence="1">Cofactor biosynthesis; ubiquinone biosynthesis.</text>
</comment>
<dbReference type="SUPFAM" id="SSF55718">
    <property type="entry name" value="SCP-like"/>
    <property type="match status" value="1"/>
</dbReference>
<dbReference type="PANTHER" id="PTHR38693:SF1">
    <property type="entry name" value="UBIQUINONE BIOSYNTHESIS ACCESSORY FACTOR UBIJ"/>
    <property type="match status" value="1"/>
</dbReference>
<comment type="function">
    <text evidence="1">Required for ubiquinone (coenzyme Q) biosynthesis. Binds hydrophobic ubiquinone biosynthetic intermediates via its SCP2 domain and is essential for the stability of the Ubi complex. May constitute a docking platform where Ubi enzymes assemble and access their SCP2-bound polyprenyl substrates.</text>
</comment>
<dbReference type="InterPro" id="IPR038989">
    <property type="entry name" value="UbiJ"/>
</dbReference>
<comment type="subcellular location">
    <subcellularLocation>
        <location evidence="1">Cytoplasm</location>
    </subcellularLocation>
</comment>
<dbReference type="Proteomes" id="UP000285123">
    <property type="component" value="Unassembled WGS sequence"/>
</dbReference>
<dbReference type="InterPro" id="IPR003033">
    <property type="entry name" value="SCP2_sterol-bd_dom"/>
</dbReference>
<protein>
    <recommendedName>
        <fullName evidence="1">Ubiquinone biosynthesis accessory factor UbiJ</fullName>
    </recommendedName>
</protein>
<dbReference type="EMBL" id="AYKF01000070">
    <property type="protein sequence ID" value="ROO31390.1"/>
    <property type="molecule type" value="Genomic_DNA"/>
</dbReference>
<evidence type="ECO:0000313" key="4">
    <source>
        <dbReference type="Proteomes" id="UP000285123"/>
    </source>
</evidence>
<keyword evidence="1" id="KW-0963">Cytoplasm</keyword>
<reference evidence="3 4" key="1">
    <citation type="submission" date="2013-10" db="EMBL/GenBank/DDBJ databases">
        <title>Salinisphaera halophila YIM 95161 Genome Sequencing.</title>
        <authorList>
            <person name="Lai Q."/>
            <person name="Li C."/>
            <person name="Shao Z."/>
        </authorList>
    </citation>
    <scope>NUCLEOTIDE SEQUENCE [LARGE SCALE GENOMIC DNA]</scope>
    <source>
        <strain evidence="3 4">YIM 95161</strain>
    </source>
</reference>
<keyword evidence="1" id="KW-0831">Ubiquinone biosynthesis</keyword>
<dbReference type="AlphaFoldDB" id="A0A423Q068"/>
<dbReference type="RefSeq" id="WP_184947436.1">
    <property type="nucleotide sequence ID" value="NZ_AYKF01000070.1"/>
</dbReference>
<comment type="caution">
    <text evidence="3">The sequence shown here is derived from an EMBL/GenBank/DDBJ whole genome shotgun (WGS) entry which is preliminary data.</text>
</comment>
<dbReference type="GO" id="GO:0005737">
    <property type="term" value="C:cytoplasm"/>
    <property type="evidence" value="ECO:0007669"/>
    <property type="project" value="UniProtKB-SubCell"/>
</dbReference>